<keyword evidence="1" id="KW-1133">Transmembrane helix</keyword>
<proteinExistence type="predicted"/>
<dbReference type="AlphaFoldDB" id="A0A1H1AZZ8"/>
<name>A0A1H1AZZ8_9MICC</name>
<dbReference type="STRING" id="37928.SAMN04489742_1170"/>
<accession>A0A1H1AZZ8</accession>
<feature type="transmembrane region" description="Helical" evidence="1">
    <location>
        <begin position="233"/>
        <end position="254"/>
    </location>
</feature>
<keyword evidence="1" id="KW-0812">Transmembrane</keyword>
<protein>
    <recommendedName>
        <fullName evidence="4">5,10-methylene-tetrahydrofolate dehydrogenase</fullName>
    </recommendedName>
</protein>
<evidence type="ECO:0000256" key="1">
    <source>
        <dbReference type="SAM" id="Phobius"/>
    </source>
</evidence>
<organism evidence="2 3">
    <name type="scientific">Crystallibacter crystallopoietes</name>
    <dbReference type="NCBI Taxonomy" id="37928"/>
    <lineage>
        <taxon>Bacteria</taxon>
        <taxon>Bacillati</taxon>
        <taxon>Actinomycetota</taxon>
        <taxon>Actinomycetes</taxon>
        <taxon>Micrococcales</taxon>
        <taxon>Micrococcaceae</taxon>
        <taxon>Crystallibacter</taxon>
    </lineage>
</organism>
<dbReference type="RefSeq" id="WP_074699621.1">
    <property type="nucleotide sequence ID" value="NZ_CP018863.1"/>
</dbReference>
<dbReference type="Proteomes" id="UP000181917">
    <property type="component" value="Unassembled WGS sequence"/>
</dbReference>
<keyword evidence="1" id="KW-0472">Membrane</keyword>
<dbReference type="OrthoDB" id="8477132at2"/>
<feature type="transmembrane region" description="Helical" evidence="1">
    <location>
        <begin position="275"/>
        <end position="302"/>
    </location>
</feature>
<feature type="transmembrane region" description="Helical" evidence="1">
    <location>
        <begin position="197"/>
        <end position="221"/>
    </location>
</feature>
<reference evidence="2 3" key="1">
    <citation type="submission" date="2016-10" db="EMBL/GenBank/DDBJ databases">
        <authorList>
            <person name="de Groot N.N."/>
        </authorList>
    </citation>
    <scope>NUCLEOTIDE SEQUENCE [LARGE SCALE GENOMIC DNA]</scope>
    <source>
        <strain evidence="2 3">DSM 20117</strain>
    </source>
</reference>
<evidence type="ECO:0000313" key="3">
    <source>
        <dbReference type="Proteomes" id="UP000181917"/>
    </source>
</evidence>
<evidence type="ECO:0000313" key="2">
    <source>
        <dbReference type="EMBL" id="SDQ45239.1"/>
    </source>
</evidence>
<gene>
    <name evidence="2" type="ORF">SAMN04489742_1170</name>
</gene>
<dbReference type="EMBL" id="FNKH01000002">
    <property type="protein sequence ID" value="SDQ45239.1"/>
    <property type="molecule type" value="Genomic_DNA"/>
</dbReference>
<dbReference type="KEGG" id="acry:AC20117_11485"/>
<evidence type="ECO:0008006" key="4">
    <source>
        <dbReference type="Google" id="ProtNLM"/>
    </source>
</evidence>
<sequence length="370" mass="40134">MAAGEGEERGNRTIVLGLMADSGLPERVARRLGDTLPGELSENVDAAVRWEVSVVQETLPLDSDGDIPLERYAEDLKQRHHWDLLVYVTDLPRYVGNEPLVSDVNVSQQVCLISLPALGWPRVRHRTLQAVLHAVAHMTEGSSAEEPADGESANRLAPVHGVFSSARDDGKYSYLSGLRGRLRLMLGMIRSNQPGRLLPSLSSATAAAIGTGAFGIFYASIWNMADSSSPLRLAGISFLAIVSMTAWLIGYNGLWDRRRLHGLAGQAGMDNVATAVTVVLSVAAMYLILFAVLFLGSLAVISGDYLQSQLKHPVSPIDYARLAWLASSLGTFAGALGSSFDSDESIREATYSRRQQERRKLADRTSDGRE</sequence>
<keyword evidence="3" id="KW-1185">Reference proteome</keyword>